<dbReference type="AlphaFoldDB" id="A0A921V381"/>
<feature type="region of interest" description="Disordered" evidence="1">
    <location>
        <begin position="1"/>
        <end position="124"/>
    </location>
</feature>
<reference evidence="2" key="2">
    <citation type="submission" date="2020-10" db="EMBL/GenBank/DDBJ databases">
        <authorList>
            <person name="Cooper E.A."/>
            <person name="Brenton Z.W."/>
            <person name="Flinn B.S."/>
            <person name="Jenkins J."/>
            <person name="Shu S."/>
            <person name="Flowers D."/>
            <person name="Luo F."/>
            <person name="Wang Y."/>
            <person name="Xia P."/>
            <person name="Barry K."/>
            <person name="Daum C."/>
            <person name="Lipzen A."/>
            <person name="Yoshinaga Y."/>
            <person name="Schmutz J."/>
            <person name="Saski C."/>
            <person name="Vermerris W."/>
            <person name="Kresovich S."/>
        </authorList>
    </citation>
    <scope>NUCLEOTIDE SEQUENCE</scope>
</reference>
<proteinExistence type="predicted"/>
<evidence type="ECO:0000313" key="3">
    <source>
        <dbReference type="Proteomes" id="UP000807115"/>
    </source>
</evidence>
<name>A0A921V381_SORBI</name>
<accession>A0A921V381</accession>
<comment type="caution">
    <text evidence="2">The sequence shown here is derived from an EMBL/GenBank/DDBJ whole genome shotgun (WGS) entry which is preliminary data.</text>
</comment>
<evidence type="ECO:0000256" key="1">
    <source>
        <dbReference type="SAM" id="MobiDB-lite"/>
    </source>
</evidence>
<dbReference type="Proteomes" id="UP000807115">
    <property type="component" value="Chromosome 1"/>
</dbReference>
<gene>
    <name evidence="2" type="ORF">BDA96_01G564200</name>
</gene>
<sequence length="124" mass="12959">MPDESAAVRRPHHACSPSAHPRVLAARSPPSASTCSPSRKGRPSASTRSPLPKGRRGAGTSTPRLRPRALAVCLPPHALASRSFPSARPRVLAARSPPCAPKQTPSPMRCSDVETDSELGRSGA</sequence>
<reference evidence="2" key="1">
    <citation type="journal article" date="2019" name="BMC Genomics">
        <title>A new reference genome for Sorghum bicolor reveals high levels of sequence similarity between sweet and grain genotypes: implications for the genetics of sugar metabolism.</title>
        <authorList>
            <person name="Cooper E.A."/>
            <person name="Brenton Z.W."/>
            <person name="Flinn B.S."/>
            <person name="Jenkins J."/>
            <person name="Shu S."/>
            <person name="Flowers D."/>
            <person name="Luo F."/>
            <person name="Wang Y."/>
            <person name="Xia P."/>
            <person name="Barry K."/>
            <person name="Daum C."/>
            <person name="Lipzen A."/>
            <person name="Yoshinaga Y."/>
            <person name="Schmutz J."/>
            <person name="Saski C."/>
            <person name="Vermerris W."/>
            <person name="Kresovich S."/>
        </authorList>
    </citation>
    <scope>NUCLEOTIDE SEQUENCE</scope>
</reference>
<dbReference type="EMBL" id="CM027680">
    <property type="protein sequence ID" value="KAG0553078.1"/>
    <property type="molecule type" value="Genomic_DNA"/>
</dbReference>
<protein>
    <submittedName>
        <fullName evidence="2">Uncharacterized protein</fullName>
    </submittedName>
</protein>
<organism evidence="2 3">
    <name type="scientific">Sorghum bicolor</name>
    <name type="common">Sorghum</name>
    <name type="synonym">Sorghum vulgare</name>
    <dbReference type="NCBI Taxonomy" id="4558"/>
    <lineage>
        <taxon>Eukaryota</taxon>
        <taxon>Viridiplantae</taxon>
        <taxon>Streptophyta</taxon>
        <taxon>Embryophyta</taxon>
        <taxon>Tracheophyta</taxon>
        <taxon>Spermatophyta</taxon>
        <taxon>Magnoliopsida</taxon>
        <taxon>Liliopsida</taxon>
        <taxon>Poales</taxon>
        <taxon>Poaceae</taxon>
        <taxon>PACMAD clade</taxon>
        <taxon>Panicoideae</taxon>
        <taxon>Andropogonodae</taxon>
        <taxon>Andropogoneae</taxon>
        <taxon>Sorghinae</taxon>
        <taxon>Sorghum</taxon>
    </lineage>
</organism>
<evidence type="ECO:0000313" key="2">
    <source>
        <dbReference type="EMBL" id="KAG0553078.1"/>
    </source>
</evidence>